<dbReference type="EC" id="2.1.1.197" evidence="3 8"/>
<evidence type="ECO:0000313" key="11">
    <source>
        <dbReference type="Proteomes" id="UP000243924"/>
    </source>
</evidence>
<dbReference type="GO" id="GO:0008757">
    <property type="term" value="F:S-adenosylmethionine-dependent methyltransferase activity"/>
    <property type="evidence" value="ECO:0007669"/>
    <property type="project" value="InterPro"/>
</dbReference>
<evidence type="ECO:0000256" key="4">
    <source>
        <dbReference type="ARBA" id="ARBA00022603"/>
    </source>
</evidence>
<evidence type="ECO:0000256" key="7">
    <source>
        <dbReference type="ARBA" id="ARBA00022756"/>
    </source>
</evidence>
<dbReference type="CDD" id="cd02440">
    <property type="entry name" value="AdoMet_MTases"/>
    <property type="match status" value="1"/>
</dbReference>
<comment type="pathway">
    <text evidence="2 8">Cofactor biosynthesis; biotin biosynthesis.</text>
</comment>
<comment type="function">
    <text evidence="8">Converts the free carboxyl group of a malonyl-thioester to its methyl ester by transfer of a methyl group from S-adenosyl-L-methionine (SAM). It allows to synthesize pimeloyl-ACP via the fatty acid synthetic pathway.</text>
</comment>
<comment type="catalytic activity">
    <reaction evidence="1 8">
        <text>malonyl-[ACP] + S-adenosyl-L-methionine = malonyl-[ACP] methyl ester + S-adenosyl-L-homocysteine</text>
        <dbReference type="Rhea" id="RHEA:17105"/>
        <dbReference type="Rhea" id="RHEA-COMP:9623"/>
        <dbReference type="Rhea" id="RHEA-COMP:9954"/>
        <dbReference type="ChEBI" id="CHEBI:57856"/>
        <dbReference type="ChEBI" id="CHEBI:59789"/>
        <dbReference type="ChEBI" id="CHEBI:78449"/>
        <dbReference type="ChEBI" id="CHEBI:78845"/>
        <dbReference type="EC" id="2.1.1.197"/>
    </reaction>
</comment>
<dbReference type="GO" id="GO:0032259">
    <property type="term" value="P:methylation"/>
    <property type="evidence" value="ECO:0007669"/>
    <property type="project" value="UniProtKB-KW"/>
</dbReference>
<accession>A0A1H2EAJ0</accession>
<evidence type="ECO:0000256" key="3">
    <source>
        <dbReference type="ARBA" id="ARBA00012327"/>
    </source>
</evidence>
<dbReference type="OrthoDB" id="9760689at2"/>
<dbReference type="SUPFAM" id="SSF53335">
    <property type="entry name" value="S-adenosyl-L-methionine-dependent methyltransferases"/>
    <property type="match status" value="1"/>
</dbReference>
<evidence type="ECO:0000256" key="6">
    <source>
        <dbReference type="ARBA" id="ARBA00022691"/>
    </source>
</evidence>
<dbReference type="GO" id="GO:0009102">
    <property type="term" value="P:biotin biosynthetic process"/>
    <property type="evidence" value="ECO:0007669"/>
    <property type="project" value="UniProtKB-UniRule"/>
</dbReference>
<dbReference type="RefSeq" id="WP_092383855.1">
    <property type="nucleotide sequence ID" value="NZ_LT629787.1"/>
</dbReference>
<evidence type="ECO:0000259" key="9">
    <source>
        <dbReference type="Pfam" id="PF08241"/>
    </source>
</evidence>
<keyword evidence="7 8" id="KW-0093">Biotin biosynthesis</keyword>
<dbReference type="InterPro" id="IPR013216">
    <property type="entry name" value="Methyltransf_11"/>
</dbReference>
<organism evidence="10 11">
    <name type="scientific">Halopseudomonas salegens</name>
    <dbReference type="NCBI Taxonomy" id="1434072"/>
    <lineage>
        <taxon>Bacteria</taxon>
        <taxon>Pseudomonadati</taxon>
        <taxon>Pseudomonadota</taxon>
        <taxon>Gammaproteobacteria</taxon>
        <taxon>Pseudomonadales</taxon>
        <taxon>Pseudomonadaceae</taxon>
        <taxon>Halopseudomonas</taxon>
    </lineage>
</organism>
<name>A0A1H2EAJ0_9GAMM</name>
<evidence type="ECO:0000256" key="5">
    <source>
        <dbReference type="ARBA" id="ARBA00022679"/>
    </source>
</evidence>
<dbReference type="InterPro" id="IPR050602">
    <property type="entry name" value="Malonyl-ACP_OMT"/>
</dbReference>
<evidence type="ECO:0000256" key="2">
    <source>
        <dbReference type="ARBA" id="ARBA00004746"/>
    </source>
</evidence>
<keyword evidence="4 8" id="KW-0489">Methyltransferase</keyword>
<dbReference type="UniPathway" id="UPA00078"/>
<feature type="domain" description="Methyltransferase type 11" evidence="9">
    <location>
        <begin position="49"/>
        <end position="142"/>
    </location>
</feature>
<protein>
    <recommendedName>
        <fullName evidence="3 8">Malonyl-[acyl-carrier protein] O-methyltransferase</fullName>
        <shortName evidence="8">Malonyl-ACP O-methyltransferase</shortName>
        <ecNumber evidence="3 8">2.1.1.197</ecNumber>
    </recommendedName>
    <alternativeName>
        <fullName evidence="8">Biotin synthesis protein BioC</fullName>
    </alternativeName>
</protein>
<dbReference type="InterPro" id="IPR029063">
    <property type="entry name" value="SAM-dependent_MTases_sf"/>
</dbReference>
<keyword evidence="5 8" id="KW-0808">Transferase</keyword>
<dbReference type="EMBL" id="LT629787">
    <property type="protein sequence ID" value="SDT92140.1"/>
    <property type="molecule type" value="Genomic_DNA"/>
</dbReference>
<gene>
    <name evidence="8" type="primary">bioC</name>
    <name evidence="10" type="ORF">SAMN05216210_0520</name>
</gene>
<dbReference type="Proteomes" id="UP000243924">
    <property type="component" value="Chromosome I"/>
</dbReference>
<evidence type="ECO:0000256" key="8">
    <source>
        <dbReference type="HAMAP-Rule" id="MF_00835"/>
    </source>
</evidence>
<sequence length="262" mass="28828">MSEAVIDKRQVAASFSRAASSYDQAAAFQRQVGDDLLAVLPAMQPRHVVDLGSGTGFFTRALHARYAAQVFGLDLAEGMVRLARQQPPAVQGWAVADAEHLPLRSASLDLLFSSLAVQWCPRLDQVLAEARRVLRPGGYLAFTTLVDGSLHELRQAWQAVDGFVHVNRFMPAADLQALLTDSGLRIQHCQVQPYVLQYQQLSELTRELKALGANNRNPGRPGGLTGRARLRALTQAYERFRQADGTLPATYQVAQVILQVQE</sequence>
<evidence type="ECO:0000313" key="10">
    <source>
        <dbReference type="EMBL" id="SDT92140.1"/>
    </source>
</evidence>
<dbReference type="InterPro" id="IPR011814">
    <property type="entry name" value="BioC"/>
</dbReference>
<comment type="similarity">
    <text evidence="8">Belongs to the methyltransferase superfamily.</text>
</comment>
<evidence type="ECO:0000256" key="1">
    <source>
        <dbReference type="ARBA" id="ARBA00000852"/>
    </source>
</evidence>
<keyword evidence="11" id="KW-1185">Reference proteome</keyword>
<dbReference type="NCBIfam" id="TIGR02072">
    <property type="entry name" value="BioC"/>
    <property type="match status" value="1"/>
</dbReference>
<dbReference type="STRING" id="1434072.SAMN05216210_0520"/>
<dbReference type="PANTHER" id="PTHR13090">
    <property type="entry name" value="ARGININE-HYDROXYLASE NDUFAF5, MITOCHONDRIAL"/>
    <property type="match status" value="1"/>
</dbReference>
<keyword evidence="6 8" id="KW-0949">S-adenosyl-L-methionine</keyword>
<proteinExistence type="inferred from homology"/>
<dbReference type="Gene3D" id="3.40.50.150">
    <property type="entry name" value="Vaccinia Virus protein VP39"/>
    <property type="match status" value="1"/>
</dbReference>
<reference evidence="11" key="1">
    <citation type="submission" date="2016-10" db="EMBL/GenBank/DDBJ databases">
        <authorList>
            <person name="Varghese N."/>
            <person name="Submissions S."/>
        </authorList>
    </citation>
    <scope>NUCLEOTIDE SEQUENCE [LARGE SCALE GENOMIC DNA]</scope>
    <source>
        <strain evidence="11">CECT 8338</strain>
    </source>
</reference>
<dbReference type="Pfam" id="PF08241">
    <property type="entry name" value="Methyltransf_11"/>
    <property type="match status" value="1"/>
</dbReference>
<dbReference type="GO" id="GO:0010340">
    <property type="term" value="F:carboxyl-O-methyltransferase activity"/>
    <property type="evidence" value="ECO:0007669"/>
    <property type="project" value="UniProtKB-UniRule"/>
</dbReference>
<dbReference type="GO" id="GO:0102130">
    <property type="term" value="F:malonyl-CoA methyltransferase activity"/>
    <property type="evidence" value="ECO:0007669"/>
    <property type="project" value="UniProtKB-EC"/>
</dbReference>
<dbReference type="PANTHER" id="PTHR13090:SF1">
    <property type="entry name" value="ARGININE-HYDROXYLASE NDUFAF5, MITOCHONDRIAL"/>
    <property type="match status" value="1"/>
</dbReference>
<dbReference type="AlphaFoldDB" id="A0A1H2EAJ0"/>
<dbReference type="HAMAP" id="MF_00835">
    <property type="entry name" value="BioC"/>
    <property type="match status" value="1"/>
</dbReference>